<keyword evidence="3" id="KW-0862">Zinc</keyword>
<keyword evidence="2 4" id="KW-0863">Zinc-finger</keyword>
<dbReference type="GO" id="GO:0008270">
    <property type="term" value="F:zinc ion binding"/>
    <property type="evidence" value="ECO:0007669"/>
    <property type="project" value="UniProtKB-KW"/>
</dbReference>
<dbReference type="AlphaFoldDB" id="A0A7I8VF77"/>
<evidence type="ECO:0000259" key="6">
    <source>
        <dbReference type="PROSITE" id="PS50089"/>
    </source>
</evidence>
<feature type="domain" description="RING-type" evidence="6">
    <location>
        <begin position="9"/>
        <end position="53"/>
    </location>
</feature>
<dbReference type="OrthoDB" id="4788989at2759"/>
<evidence type="ECO:0000256" key="4">
    <source>
        <dbReference type="PROSITE-ProRule" id="PRU00175"/>
    </source>
</evidence>
<dbReference type="Proteomes" id="UP000549394">
    <property type="component" value="Unassembled WGS sequence"/>
</dbReference>
<dbReference type="InterPro" id="IPR017907">
    <property type="entry name" value="Znf_RING_CS"/>
</dbReference>
<dbReference type="SUPFAM" id="SSF57850">
    <property type="entry name" value="RING/U-box"/>
    <property type="match status" value="1"/>
</dbReference>
<dbReference type="GO" id="GO:0061630">
    <property type="term" value="F:ubiquitin protein ligase activity"/>
    <property type="evidence" value="ECO:0007669"/>
    <property type="project" value="TreeGrafter"/>
</dbReference>
<keyword evidence="1" id="KW-0479">Metal-binding</keyword>
<dbReference type="Pfam" id="PF13639">
    <property type="entry name" value="zf-RING_2"/>
    <property type="match status" value="1"/>
</dbReference>
<evidence type="ECO:0000313" key="8">
    <source>
        <dbReference type="Proteomes" id="UP000549394"/>
    </source>
</evidence>
<dbReference type="Gene3D" id="3.30.40.10">
    <property type="entry name" value="Zinc/RING finger domain, C3HC4 (zinc finger)"/>
    <property type="match status" value="1"/>
</dbReference>
<proteinExistence type="predicted"/>
<reference evidence="7 8" key="1">
    <citation type="submission" date="2020-08" db="EMBL/GenBank/DDBJ databases">
        <authorList>
            <person name="Hejnol A."/>
        </authorList>
    </citation>
    <scope>NUCLEOTIDE SEQUENCE [LARGE SCALE GENOMIC DNA]</scope>
</reference>
<dbReference type="InterPro" id="IPR047153">
    <property type="entry name" value="TRIM45/56/19-like"/>
</dbReference>
<dbReference type="SMART" id="SM00184">
    <property type="entry name" value="RING"/>
    <property type="match status" value="1"/>
</dbReference>
<sequence>MESNTQLLCGICTQSMDKRQPRILPCQHNFCLQCLDQLDTDQSNNEICCPVCKNKVRLSAKGIYGLPRRSSTINSEKSTNKSACSIHNTTHISPTIICSVCKSDILCLNCLDKHKPPKCRIVFSSHYKMETKKAIEAYSLKLDIYERRIEEEVELLRQRLKETEDDCYKRIEEKVGHLNDEIEEYNSRKINEIKKLRREIQSNHIDEKEMEKKSDNFIKGFSTKQSFLALNFDLAKKPESGDDRKIKRCQPTLETIHKFRKIASISAEYNHCKYLNDGLVQIVYSKNSCSLIRIFKNGQRKQTFISKLITDFSITVNDTIYAIDEGNKRILKSNLKNSMNIKYNSICQVDNAWRLFVRDDAKVSIAVLSSPQKKNQTVSLIFHDKLEWTTQSWGEANLTLTACVLSDGNVIGVGNNCLVMYTKKSGSVVRILPWSTSPFEVYSVIHLPREGFLLTKNGQSQIQAFDNELVKQNNLKLNFSPGEIQLTSNGTLYTKNITNLSVVVHEII</sequence>
<dbReference type="PANTHER" id="PTHR25462">
    <property type="entry name" value="BONUS, ISOFORM C-RELATED"/>
    <property type="match status" value="1"/>
</dbReference>
<feature type="coiled-coil region" evidence="5">
    <location>
        <begin position="128"/>
        <end position="213"/>
    </location>
</feature>
<dbReference type="PROSITE" id="PS00518">
    <property type="entry name" value="ZF_RING_1"/>
    <property type="match status" value="1"/>
</dbReference>
<dbReference type="InterPro" id="IPR013083">
    <property type="entry name" value="Znf_RING/FYVE/PHD"/>
</dbReference>
<keyword evidence="5" id="KW-0175">Coiled coil</keyword>
<dbReference type="PANTHER" id="PTHR25462:SF296">
    <property type="entry name" value="MEIOTIC P26, ISOFORM F"/>
    <property type="match status" value="1"/>
</dbReference>
<gene>
    <name evidence="7" type="ORF">DGYR_LOCUS3802</name>
</gene>
<name>A0A7I8VF77_9ANNE</name>
<organism evidence="7 8">
    <name type="scientific">Dimorphilus gyrociliatus</name>
    <dbReference type="NCBI Taxonomy" id="2664684"/>
    <lineage>
        <taxon>Eukaryota</taxon>
        <taxon>Metazoa</taxon>
        <taxon>Spiralia</taxon>
        <taxon>Lophotrochozoa</taxon>
        <taxon>Annelida</taxon>
        <taxon>Polychaeta</taxon>
        <taxon>Polychaeta incertae sedis</taxon>
        <taxon>Dinophilidae</taxon>
        <taxon>Dimorphilus</taxon>
    </lineage>
</organism>
<comment type="caution">
    <text evidence="7">The sequence shown here is derived from an EMBL/GenBank/DDBJ whole genome shotgun (WGS) entry which is preliminary data.</text>
</comment>
<evidence type="ECO:0000256" key="1">
    <source>
        <dbReference type="ARBA" id="ARBA00022723"/>
    </source>
</evidence>
<accession>A0A7I8VF77</accession>
<keyword evidence="8" id="KW-1185">Reference proteome</keyword>
<evidence type="ECO:0000313" key="7">
    <source>
        <dbReference type="EMBL" id="CAD5115018.1"/>
    </source>
</evidence>
<evidence type="ECO:0000256" key="5">
    <source>
        <dbReference type="SAM" id="Coils"/>
    </source>
</evidence>
<dbReference type="InterPro" id="IPR001841">
    <property type="entry name" value="Znf_RING"/>
</dbReference>
<dbReference type="PROSITE" id="PS50089">
    <property type="entry name" value="ZF_RING_2"/>
    <property type="match status" value="1"/>
</dbReference>
<dbReference type="EMBL" id="CAJFCJ010000005">
    <property type="protein sequence ID" value="CAD5115018.1"/>
    <property type="molecule type" value="Genomic_DNA"/>
</dbReference>
<protein>
    <recommendedName>
        <fullName evidence="6">RING-type domain-containing protein</fullName>
    </recommendedName>
</protein>
<evidence type="ECO:0000256" key="2">
    <source>
        <dbReference type="ARBA" id="ARBA00022771"/>
    </source>
</evidence>
<evidence type="ECO:0000256" key="3">
    <source>
        <dbReference type="ARBA" id="ARBA00022833"/>
    </source>
</evidence>